<reference evidence="7 8" key="1">
    <citation type="submission" date="2017-09" db="EMBL/GenBank/DDBJ databases">
        <authorList>
            <person name="Ehlers B."/>
            <person name="Leendertz F.H."/>
        </authorList>
    </citation>
    <scope>NUCLEOTIDE SEQUENCE [LARGE SCALE GENOMIC DNA]</scope>
    <source>
        <strain evidence="7 8">CGMCC 1.05381</strain>
    </source>
</reference>
<dbReference type="Pfam" id="PF06803">
    <property type="entry name" value="DUF1232"/>
    <property type="match status" value="1"/>
</dbReference>
<keyword evidence="3 5" id="KW-1133">Transmembrane helix</keyword>
<evidence type="ECO:0000259" key="6">
    <source>
        <dbReference type="Pfam" id="PF06803"/>
    </source>
</evidence>
<evidence type="ECO:0000313" key="7">
    <source>
        <dbReference type="EMBL" id="SOE59475.1"/>
    </source>
</evidence>
<evidence type="ECO:0000256" key="4">
    <source>
        <dbReference type="ARBA" id="ARBA00023136"/>
    </source>
</evidence>
<protein>
    <submittedName>
        <fullName evidence="7">Uncharacterized membrane protein YkvA, DUF1232 family</fullName>
    </submittedName>
</protein>
<evidence type="ECO:0000256" key="5">
    <source>
        <dbReference type="SAM" id="Phobius"/>
    </source>
</evidence>
<sequence>MVEWWQLALSIAGGLAILWVALVIALLVEQRKHPGATTIRAILRLAPDVARLLKRLASDRSVPISVRIALFALLVYLLSPIDLIPDFIPVIGFIDDALIVALALRIVTRHAGGEAIERHWPGTPEGLAAVLRLAGLPPHSGM</sequence>
<feature type="transmembrane region" description="Helical" evidence="5">
    <location>
        <begin position="64"/>
        <end position="81"/>
    </location>
</feature>
<dbReference type="GO" id="GO:0012505">
    <property type="term" value="C:endomembrane system"/>
    <property type="evidence" value="ECO:0007669"/>
    <property type="project" value="UniProtKB-SubCell"/>
</dbReference>
<name>A0A2C8Z6I4_9MICO</name>
<keyword evidence="8" id="KW-1185">Reference proteome</keyword>
<dbReference type="OrthoDB" id="9804184at2"/>
<evidence type="ECO:0000256" key="1">
    <source>
        <dbReference type="ARBA" id="ARBA00004127"/>
    </source>
</evidence>
<gene>
    <name evidence="7" type="ORF">SAMN06296378_0944</name>
</gene>
<comment type="subcellular location">
    <subcellularLocation>
        <location evidence="1">Endomembrane system</location>
        <topology evidence="1">Multi-pass membrane protein</topology>
    </subcellularLocation>
</comment>
<accession>A0A2C8Z6I4</accession>
<keyword evidence="2 5" id="KW-0812">Transmembrane</keyword>
<dbReference type="RefSeq" id="WP_097060092.1">
    <property type="nucleotide sequence ID" value="NZ_BMLC01000001.1"/>
</dbReference>
<evidence type="ECO:0000313" key="8">
    <source>
        <dbReference type="Proteomes" id="UP000219440"/>
    </source>
</evidence>
<proteinExistence type="predicted"/>
<evidence type="ECO:0000256" key="3">
    <source>
        <dbReference type="ARBA" id="ARBA00022989"/>
    </source>
</evidence>
<evidence type="ECO:0000256" key="2">
    <source>
        <dbReference type="ARBA" id="ARBA00022692"/>
    </source>
</evidence>
<feature type="transmembrane region" description="Helical" evidence="5">
    <location>
        <begin position="6"/>
        <end position="28"/>
    </location>
</feature>
<feature type="domain" description="DUF1232" evidence="6">
    <location>
        <begin position="67"/>
        <end position="102"/>
    </location>
</feature>
<dbReference type="AlphaFoldDB" id="A0A2C8Z6I4"/>
<dbReference type="Proteomes" id="UP000219440">
    <property type="component" value="Unassembled WGS sequence"/>
</dbReference>
<organism evidence="7 8">
    <name type="scientific">Salinibacterium xinjiangense</name>
    <dbReference type="NCBI Taxonomy" id="386302"/>
    <lineage>
        <taxon>Bacteria</taxon>
        <taxon>Bacillati</taxon>
        <taxon>Actinomycetota</taxon>
        <taxon>Actinomycetes</taxon>
        <taxon>Micrococcales</taxon>
        <taxon>Microbacteriaceae</taxon>
        <taxon>Salinibacterium</taxon>
    </lineage>
</organism>
<keyword evidence="4 5" id="KW-0472">Membrane</keyword>
<dbReference type="EMBL" id="OCST01000002">
    <property type="protein sequence ID" value="SOE59475.1"/>
    <property type="molecule type" value="Genomic_DNA"/>
</dbReference>
<dbReference type="InterPro" id="IPR010652">
    <property type="entry name" value="DUF1232"/>
</dbReference>